<evidence type="ECO:0000313" key="3">
    <source>
        <dbReference type="Proteomes" id="UP001162131"/>
    </source>
</evidence>
<accession>A0AAU9JUG1</accession>
<reference evidence="2" key="1">
    <citation type="submission" date="2021-09" db="EMBL/GenBank/DDBJ databases">
        <authorList>
            <consortium name="AG Swart"/>
            <person name="Singh M."/>
            <person name="Singh A."/>
            <person name="Seah K."/>
            <person name="Emmerich C."/>
        </authorList>
    </citation>
    <scope>NUCLEOTIDE SEQUENCE</scope>
    <source>
        <strain evidence="2">ATCC30299</strain>
    </source>
</reference>
<feature type="region of interest" description="Disordered" evidence="1">
    <location>
        <begin position="19"/>
        <end position="42"/>
    </location>
</feature>
<sequence>MQHGQIDGRVVRTVRNLKRMNTGSSLSDSPSTRTSTPGPDTQILDVISNREEIKQFLLSYELSPETFYNITRNDEKIIRDILMEPVLSDTIMIRIQEKVEEYQSLQQIEQAKISMSAKIKERIESLQRRLNE</sequence>
<evidence type="ECO:0000256" key="1">
    <source>
        <dbReference type="SAM" id="MobiDB-lite"/>
    </source>
</evidence>
<feature type="compositionally biased region" description="Low complexity" evidence="1">
    <location>
        <begin position="22"/>
        <end position="41"/>
    </location>
</feature>
<organism evidence="2 3">
    <name type="scientific">Blepharisma stoltei</name>
    <dbReference type="NCBI Taxonomy" id="1481888"/>
    <lineage>
        <taxon>Eukaryota</taxon>
        <taxon>Sar</taxon>
        <taxon>Alveolata</taxon>
        <taxon>Ciliophora</taxon>
        <taxon>Postciliodesmatophora</taxon>
        <taxon>Heterotrichea</taxon>
        <taxon>Heterotrichida</taxon>
        <taxon>Blepharismidae</taxon>
        <taxon>Blepharisma</taxon>
    </lineage>
</organism>
<dbReference type="Proteomes" id="UP001162131">
    <property type="component" value="Unassembled WGS sequence"/>
</dbReference>
<comment type="caution">
    <text evidence="2">The sequence shown here is derived from an EMBL/GenBank/DDBJ whole genome shotgun (WGS) entry which is preliminary data.</text>
</comment>
<gene>
    <name evidence="2" type="ORF">BSTOLATCC_MIC45633</name>
</gene>
<proteinExistence type="predicted"/>
<dbReference type="AlphaFoldDB" id="A0AAU9JUG1"/>
<keyword evidence="3" id="KW-1185">Reference proteome</keyword>
<protein>
    <submittedName>
        <fullName evidence="2">Uncharacterized protein</fullName>
    </submittedName>
</protein>
<dbReference type="EMBL" id="CAJZBQ010000045">
    <property type="protein sequence ID" value="CAG9328178.1"/>
    <property type="molecule type" value="Genomic_DNA"/>
</dbReference>
<evidence type="ECO:0000313" key="2">
    <source>
        <dbReference type="EMBL" id="CAG9328178.1"/>
    </source>
</evidence>
<name>A0AAU9JUG1_9CILI</name>